<dbReference type="EMBL" id="QWIR01000043">
    <property type="protein sequence ID" value="RMY91209.1"/>
    <property type="molecule type" value="Genomic_DNA"/>
</dbReference>
<gene>
    <name evidence="5" type="ORF">D0861_03233</name>
</gene>
<protein>
    <recommendedName>
        <fullName evidence="4">RED-like N-terminal domain-containing protein</fullName>
    </recommendedName>
</protein>
<dbReference type="PANTHER" id="PTHR12765">
    <property type="entry name" value="RED PROTEIN IK FACTOR CYTOKINE IK"/>
    <property type="match status" value="1"/>
</dbReference>
<feature type="compositionally biased region" description="Acidic residues" evidence="3">
    <location>
        <begin position="440"/>
        <end position="452"/>
    </location>
</feature>
<evidence type="ECO:0000256" key="3">
    <source>
        <dbReference type="SAM" id="MobiDB-lite"/>
    </source>
</evidence>
<sequence>MNNSQFRNLLLQERDQARGQDDVSEQNPAKANAAPHLQGAKRSFMPMTPRNVKGGTDVDFARQVRERNAALGGSGQPASKKFKSRDPRGVKLGAGYTDRAKAREDAQDDEGEEGSKAARIKALEEQVKLDQISQETFEALRDEITGGDVSSTHLVKGLDRRLLERVRRGEDVLGTGSGDGAAASPPDVDEELDKLGEQEIKEIAKERNEKKGNMALPAQLAGKKRSRNEIMAELKAQRQAAAAAKATPSLDSRWRKVGEKQRDRIEIDAKGREVLITVDEDGIVKKKVRKVPEKSSDVADMPDASKPVLGADADISSLAPQALPPQKEEEEEEEEEDDDIFEGVGTDYDPLGDVGGDEDDDDSDEENSKEGKVRPAAKGSPGKSSATTFEPAPETTDAKPSAKRNYFGDSIDEQAARAEADRFAGVENLLKKAAQKSENAEDDVSEGDEDLDDAARAEKAAKQKKRAAMLEAAQRDRDMEDMDMGFGSSRYEDEAEVDAEGSKIRLSQWKGKVGGGEEDEGWEEGGSKEKRKRKPKKRKGDANNAADIMRVIEGRKGGGSK</sequence>
<dbReference type="InterPro" id="IPR039896">
    <property type="entry name" value="Red-like"/>
</dbReference>
<evidence type="ECO:0000256" key="1">
    <source>
        <dbReference type="ARBA" id="ARBA00004123"/>
    </source>
</evidence>
<evidence type="ECO:0000259" key="4">
    <source>
        <dbReference type="Pfam" id="PF07808"/>
    </source>
</evidence>
<reference evidence="5 6" key="1">
    <citation type="journal article" date="2018" name="BMC Genomics">
        <title>Genomic evidence for intraspecific hybridization in a clonal and extremely halotolerant yeast.</title>
        <authorList>
            <person name="Gostincar C."/>
            <person name="Stajich J.E."/>
            <person name="Zupancic J."/>
            <person name="Zalar P."/>
            <person name="Gunde-Cimerman N."/>
        </authorList>
    </citation>
    <scope>NUCLEOTIDE SEQUENCE [LARGE SCALE GENOMIC DNA]</scope>
    <source>
        <strain evidence="5 6">EXF-2788</strain>
    </source>
</reference>
<keyword evidence="2" id="KW-0539">Nucleus</keyword>
<name>A0A3M7FQS1_HORWE</name>
<organism evidence="5 6">
    <name type="scientific">Hortaea werneckii</name>
    <name type="common">Black yeast</name>
    <name type="synonym">Cladosporium werneckii</name>
    <dbReference type="NCBI Taxonomy" id="91943"/>
    <lineage>
        <taxon>Eukaryota</taxon>
        <taxon>Fungi</taxon>
        <taxon>Dikarya</taxon>
        <taxon>Ascomycota</taxon>
        <taxon>Pezizomycotina</taxon>
        <taxon>Dothideomycetes</taxon>
        <taxon>Dothideomycetidae</taxon>
        <taxon>Mycosphaerellales</taxon>
        <taxon>Teratosphaeriaceae</taxon>
        <taxon>Hortaea</taxon>
    </lineage>
</organism>
<dbReference type="Pfam" id="PF07808">
    <property type="entry name" value="RED_N"/>
    <property type="match status" value="1"/>
</dbReference>
<feature type="region of interest" description="Disordered" evidence="3">
    <location>
        <begin position="285"/>
        <end position="410"/>
    </location>
</feature>
<feature type="compositionally biased region" description="Basic residues" evidence="3">
    <location>
        <begin position="529"/>
        <end position="539"/>
    </location>
</feature>
<evidence type="ECO:0000256" key="2">
    <source>
        <dbReference type="ARBA" id="ARBA00023242"/>
    </source>
</evidence>
<accession>A0A3M7FQS1</accession>
<feature type="compositionally biased region" description="Basic and acidic residues" evidence="3">
    <location>
        <begin position="12"/>
        <end position="21"/>
    </location>
</feature>
<feature type="region of interest" description="Disordered" evidence="3">
    <location>
        <begin position="170"/>
        <end position="189"/>
    </location>
</feature>
<feature type="domain" description="RED-like N-terminal" evidence="4">
    <location>
        <begin position="91"/>
        <end position="168"/>
    </location>
</feature>
<feature type="region of interest" description="Disordered" evidence="3">
    <location>
        <begin position="1"/>
        <end position="119"/>
    </location>
</feature>
<dbReference type="GO" id="GO:0005634">
    <property type="term" value="C:nucleus"/>
    <property type="evidence" value="ECO:0007669"/>
    <property type="project" value="UniProtKB-SubCell"/>
</dbReference>
<feature type="compositionally biased region" description="Acidic residues" evidence="3">
    <location>
        <begin position="355"/>
        <end position="365"/>
    </location>
</feature>
<evidence type="ECO:0000313" key="6">
    <source>
        <dbReference type="Proteomes" id="UP000268823"/>
    </source>
</evidence>
<comment type="subcellular location">
    <subcellularLocation>
        <location evidence="1">Nucleus</location>
    </subcellularLocation>
</comment>
<feature type="compositionally biased region" description="Basic and acidic residues" evidence="3">
    <location>
        <begin position="550"/>
        <end position="561"/>
    </location>
</feature>
<dbReference type="Proteomes" id="UP000268823">
    <property type="component" value="Unassembled WGS sequence"/>
</dbReference>
<evidence type="ECO:0000313" key="5">
    <source>
        <dbReference type="EMBL" id="RMY91209.1"/>
    </source>
</evidence>
<dbReference type="AlphaFoldDB" id="A0A3M7FQS1"/>
<feature type="region of interest" description="Disordered" evidence="3">
    <location>
        <begin position="433"/>
        <end position="561"/>
    </location>
</feature>
<proteinExistence type="predicted"/>
<dbReference type="InterPro" id="IPR012916">
    <property type="entry name" value="RED_N"/>
</dbReference>
<dbReference type="OrthoDB" id="3366823at2759"/>
<feature type="region of interest" description="Disordered" evidence="3">
    <location>
        <begin position="205"/>
        <end position="225"/>
    </location>
</feature>
<comment type="caution">
    <text evidence="5">The sequence shown here is derived from an EMBL/GenBank/DDBJ whole genome shotgun (WGS) entry which is preliminary data.</text>
</comment>
<feature type="compositionally biased region" description="Basic and acidic residues" evidence="3">
    <location>
        <begin position="59"/>
        <end position="68"/>
    </location>
</feature>
<feature type="compositionally biased region" description="Acidic residues" evidence="3">
    <location>
        <begin position="328"/>
        <end position="341"/>
    </location>
</feature>
<feature type="region of interest" description="Disordered" evidence="3">
    <location>
        <begin position="241"/>
        <end position="260"/>
    </location>
</feature>